<dbReference type="EMBL" id="JANPWB010000016">
    <property type="protein sequence ID" value="KAJ1083210.1"/>
    <property type="molecule type" value="Genomic_DNA"/>
</dbReference>
<evidence type="ECO:0000313" key="2">
    <source>
        <dbReference type="Proteomes" id="UP001066276"/>
    </source>
</evidence>
<comment type="caution">
    <text evidence="1">The sequence shown here is derived from an EMBL/GenBank/DDBJ whole genome shotgun (WGS) entry which is preliminary data.</text>
</comment>
<dbReference type="AlphaFoldDB" id="A0AAV7L5V1"/>
<organism evidence="1 2">
    <name type="scientific">Pleurodeles waltl</name>
    <name type="common">Iberian ribbed newt</name>
    <dbReference type="NCBI Taxonomy" id="8319"/>
    <lineage>
        <taxon>Eukaryota</taxon>
        <taxon>Metazoa</taxon>
        <taxon>Chordata</taxon>
        <taxon>Craniata</taxon>
        <taxon>Vertebrata</taxon>
        <taxon>Euteleostomi</taxon>
        <taxon>Amphibia</taxon>
        <taxon>Batrachia</taxon>
        <taxon>Caudata</taxon>
        <taxon>Salamandroidea</taxon>
        <taxon>Salamandridae</taxon>
        <taxon>Pleurodelinae</taxon>
        <taxon>Pleurodeles</taxon>
    </lineage>
</organism>
<gene>
    <name evidence="1" type="ORF">NDU88_003370</name>
</gene>
<reference evidence="1" key="1">
    <citation type="journal article" date="2022" name="bioRxiv">
        <title>Sequencing and chromosome-scale assembly of the giantPleurodeles waltlgenome.</title>
        <authorList>
            <person name="Brown T."/>
            <person name="Elewa A."/>
            <person name="Iarovenko S."/>
            <person name="Subramanian E."/>
            <person name="Araus A.J."/>
            <person name="Petzold A."/>
            <person name="Susuki M."/>
            <person name="Suzuki K.-i.T."/>
            <person name="Hayashi T."/>
            <person name="Toyoda A."/>
            <person name="Oliveira C."/>
            <person name="Osipova E."/>
            <person name="Leigh N.D."/>
            <person name="Simon A."/>
            <person name="Yun M.H."/>
        </authorList>
    </citation>
    <scope>NUCLEOTIDE SEQUENCE</scope>
    <source>
        <strain evidence="1">20211129_DDA</strain>
        <tissue evidence="1">Liver</tissue>
    </source>
</reference>
<sequence length="177" mass="19721">MRLSAPIRSIGPCHSFIVRGDSLKNKHVTSFMLATVFIGLFKVLCRTQHLVHLVRVSILGPGKVPSFTHHPEAREAKSISKKTKTNCAHLARHKSSLRVENGQSRHTVNARAQTMLGFKTRVSKVIFIGFIFKGGNGTSVFFTRRKVIVFPGPSINHDNLVVREPCASRLSIRKKTV</sequence>
<protein>
    <submittedName>
        <fullName evidence="1">Uncharacterized protein</fullName>
    </submittedName>
</protein>
<proteinExistence type="predicted"/>
<dbReference type="Proteomes" id="UP001066276">
    <property type="component" value="Chromosome 12"/>
</dbReference>
<evidence type="ECO:0000313" key="1">
    <source>
        <dbReference type="EMBL" id="KAJ1083210.1"/>
    </source>
</evidence>
<accession>A0AAV7L5V1</accession>
<name>A0AAV7L5V1_PLEWA</name>
<keyword evidence="2" id="KW-1185">Reference proteome</keyword>